<sequence>MILFKVIAYILISIGVCTLVLAGIAAIVKKQIKIANINLLLAMYYVCSGSLLYLCTMWETQDTLLQAFLILIAGITIIRLRKSWYVPQMRIRLQKLQEQATNKNDL</sequence>
<evidence type="ECO:0000313" key="2">
    <source>
        <dbReference type="EMBL" id="PIE92823.1"/>
    </source>
</evidence>
<comment type="caution">
    <text evidence="2">The sequence shown here is derived from an EMBL/GenBank/DDBJ whole genome shotgun (WGS) entry which is preliminary data.</text>
</comment>
<dbReference type="RefSeq" id="WP_099685951.1">
    <property type="nucleotide sequence ID" value="NZ_NWUW01000025.1"/>
</dbReference>
<dbReference type="AlphaFoldDB" id="A0A2G6Q7M4"/>
<reference evidence="2 3" key="1">
    <citation type="submission" date="2017-09" db="EMBL/GenBank/DDBJ databases">
        <title>Biocontrol bacteria screening and application from spent mushroom substrate.</title>
        <authorList>
            <person name="Sun X."/>
        </authorList>
    </citation>
    <scope>NUCLEOTIDE SEQUENCE [LARGE SCALE GENOMIC DNA]</scope>
    <source>
        <strain evidence="2 3">100374</strain>
    </source>
</reference>
<dbReference type="Proteomes" id="UP000228484">
    <property type="component" value="Unassembled WGS sequence"/>
</dbReference>
<keyword evidence="3" id="KW-1185">Reference proteome</keyword>
<evidence type="ECO:0000313" key="3">
    <source>
        <dbReference type="Proteomes" id="UP000228484"/>
    </source>
</evidence>
<accession>A0A2G6Q7M4</accession>
<feature type="transmembrane region" description="Helical" evidence="1">
    <location>
        <begin position="39"/>
        <end position="58"/>
    </location>
</feature>
<keyword evidence="1" id="KW-0812">Transmembrane</keyword>
<gene>
    <name evidence="2" type="ORF">CO726_24285</name>
</gene>
<feature type="transmembrane region" description="Helical" evidence="1">
    <location>
        <begin position="64"/>
        <end position="80"/>
    </location>
</feature>
<protein>
    <submittedName>
        <fullName evidence="2">Uncharacterized protein</fullName>
    </submittedName>
</protein>
<evidence type="ECO:0000256" key="1">
    <source>
        <dbReference type="SAM" id="Phobius"/>
    </source>
</evidence>
<proteinExistence type="predicted"/>
<name>A0A2G6Q7M4_9BACI</name>
<keyword evidence="1" id="KW-1133">Transmembrane helix</keyword>
<organism evidence="2 3">
    <name type="scientific">Bacillus fungorum</name>
    <dbReference type="NCBI Taxonomy" id="2039284"/>
    <lineage>
        <taxon>Bacteria</taxon>
        <taxon>Bacillati</taxon>
        <taxon>Bacillota</taxon>
        <taxon>Bacilli</taxon>
        <taxon>Bacillales</taxon>
        <taxon>Bacillaceae</taxon>
        <taxon>Bacillus</taxon>
    </lineage>
</organism>
<keyword evidence="1" id="KW-0472">Membrane</keyword>
<dbReference type="EMBL" id="NWUW01000025">
    <property type="protein sequence ID" value="PIE92823.1"/>
    <property type="molecule type" value="Genomic_DNA"/>
</dbReference>
<feature type="transmembrane region" description="Helical" evidence="1">
    <location>
        <begin position="6"/>
        <end position="27"/>
    </location>
</feature>